<feature type="region of interest" description="Disordered" evidence="1">
    <location>
        <begin position="202"/>
        <end position="225"/>
    </location>
</feature>
<evidence type="ECO:0000313" key="3">
    <source>
        <dbReference type="Proteomes" id="UP000274822"/>
    </source>
</evidence>
<accession>A0A433QW43</accession>
<sequence>MYQGTATGDLVHEEQDNVGDNKGVRHSSTTIGKLIEDLNEVPVDPPTGNGGRAVERDNSIIGEDTGEKDANEPTNTVNGENVESVIIVERQLQLAGEVADNTASDTEDDGRCGPDITGGGGDGDEADNGAAAETDCRELVVEAIGNEAGHGSADATGFGGAAIEAEPAEPQEGGAEDDVRHIVGLELIVFVTCALTEDKGVCEGGSAGTDVDGSAAGEVETSQPF</sequence>
<keyword evidence="3" id="KW-1185">Reference proteome</keyword>
<name>A0A433QW43_9FUNG</name>
<evidence type="ECO:0000313" key="2">
    <source>
        <dbReference type="EMBL" id="RUS33986.1"/>
    </source>
</evidence>
<dbReference type="AlphaFoldDB" id="A0A433QW43"/>
<comment type="caution">
    <text evidence="2">The sequence shown here is derived from an EMBL/GenBank/DDBJ whole genome shotgun (WGS) entry which is preliminary data.</text>
</comment>
<dbReference type="EMBL" id="RBNJ01000807">
    <property type="protein sequence ID" value="RUS33986.1"/>
    <property type="molecule type" value="Genomic_DNA"/>
</dbReference>
<feature type="compositionally biased region" description="Polar residues" evidence="1">
    <location>
        <begin position="72"/>
        <end position="81"/>
    </location>
</feature>
<evidence type="ECO:0000256" key="1">
    <source>
        <dbReference type="SAM" id="MobiDB-lite"/>
    </source>
</evidence>
<reference evidence="2 3" key="1">
    <citation type="journal article" date="2018" name="New Phytol.">
        <title>Phylogenomics of Endogonaceae and evolution of mycorrhizas within Mucoromycota.</title>
        <authorList>
            <person name="Chang Y."/>
            <person name="Desiro A."/>
            <person name="Na H."/>
            <person name="Sandor L."/>
            <person name="Lipzen A."/>
            <person name="Clum A."/>
            <person name="Barry K."/>
            <person name="Grigoriev I.V."/>
            <person name="Martin F.M."/>
            <person name="Stajich J.E."/>
            <person name="Smith M.E."/>
            <person name="Bonito G."/>
            <person name="Spatafora J.W."/>
        </authorList>
    </citation>
    <scope>NUCLEOTIDE SEQUENCE [LARGE SCALE GENOMIC DNA]</scope>
    <source>
        <strain evidence="2 3">AD002</strain>
    </source>
</reference>
<feature type="region of interest" description="Disordered" evidence="1">
    <location>
        <begin position="1"/>
        <end position="81"/>
    </location>
</feature>
<proteinExistence type="predicted"/>
<feature type="region of interest" description="Disordered" evidence="1">
    <location>
        <begin position="98"/>
        <end position="129"/>
    </location>
</feature>
<organism evidence="2 3">
    <name type="scientific">Jimgerdemannia flammicorona</name>
    <dbReference type="NCBI Taxonomy" id="994334"/>
    <lineage>
        <taxon>Eukaryota</taxon>
        <taxon>Fungi</taxon>
        <taxon>Fungi incertae sedis</taxon>
        <taxon>Mucoromycota</taxon>
        <taxon>Mucoromycotina</taxon>
        <taxon>Endogonomycetes</taxon>
        <taxon>Endogonales</taxon>
        <taxon>Endogonaceae</taxon>
        <taxon>Jimgerdemannia</taxon>
    </lineage>
</organism>
<dbReference type="Proteomes" id="UP000274822">
    <property type="component" value="Unassembled WGS sequence"/>
</dbReference>
<protein>
    <submittedName>
        <fullName evidence="2">Uncharacterized protein</fullName>
    </submittedName>
</protein>
<gene>
    <name evidence="2" type="ORF">BC938DRAFT_482980</name>
</gene>